<keyword evidence="2 3" id="KW-0648">Protein biosynthesis</keyword>
<dbReference type="FunFam" id="3.40.30.10:FF:000142">
    <property type="entry name" value="Elongation factor 1 gamma"/>
    <property type="match status" value="1"/>
</dbReference>
<name>A0AAJ6CFN6_9BASI</name>
<dbReference type="InterPro" id="IPR001662">
    <property type="entry name" value="EF1B_G_C"/>
</dbReference>
<evidence type="ECO:0000313" key="8">
    <source>
        <dbReference type="EMBL" id="WFC97934.1"/>
    </source>
</evidence>
<feature type="compositionally biased region" description="Basic and acidic residues" evidence="4">
    <location>
        <begin position="214"/>
        <end position="232"/>
    </location>
</feature>
<feature type="domain" description="GST N-terminal" evidence="6">
    <location>
        <begin position="2"/>
        <end position="83"/>
    </location>
</feature>
<dbReference type="Proteomes" id="UP001219567">
    <property type="component" value="Chromosome 1"/>
</dbReference>
<accession>A0AAJ6CFN6</accession>
<dbReference type="Pfam" id="PF00043">
    <property type="entry name" value="GST_C"/>
    <property type="match status" value="1"/>
</dbReference>
<organism evidence="8 9">
    <name type="scientific">Malassezia yamatoensis</name>
    <dbReference type="NCBI Taxonomy" id="253288"/>
    <lineage>
        <taxon>Eukaryota</taxon>
        <taxon>Fungi</taxon>
        <taxon>Dikarya</taxon>
        <taxon>Basidiomycota</taxon>
        <taxon>Ustilaginomycotina</taxon>
        <taxon>Malasseziomycetes</taxon>
        <taxon>Malasseziales</taxon>
        <taxon>Malasseziaceae</taxon>
        <taxon>Malassezia</taxon>
    </lineage>
</organism>
<dbReference type="Pfam" id="PF02798">
    <property type="entry name" value="GST_N"/>
    <property type="match status" value="1"/>
</dbReference>
<feature type="region of interest" description="Disordered" evidence="4">
    <location>
        <begin position="214"/>
        <end position="238"/>
    </location>
</feature>
<gene>
    <name evidence="8" type="ORF">MYAM1_000654</name>
</gene>
<dbReference type="CDD" id="cd03044">
    <property type="entry name" value="GST_N_EF1Bgamma"/>
    <property type="match status" value="1"/>
</dbReference>
<dbReference type="Gene3D" id="3.40.30.10">
    <property type="entry name" value="Glutaredoxin"/>
    <property type="match status" value="1"/>
</dbReference>
<dbReference type="PROSITE" id="PS50405">
    <property type="entry name" value="GST_CTER"/>
    <property type="match status" value="1"/>
</dbReference>
<reference evidence="8 9" key="1">
    <citation type="submission" date="2023-03" db="EMBL/GenBank/DDBJ databases">
        <title>Mating type loci evolution in Malassezia.</title>
        <authorList>
            <person name="Coelho M.A."/>
        </authorList>
    </citation>
    <scope>NUCLEOTIDE SEQUENCE [LARGE SCALE GENOMIC DNA]</scope>
    <source>
        <strain evidence="8 9">CBS 9725</strain>
    </source>
</reference>
<dbReference type="PANTHER" id="PTHR43986">
    <property type="entry name" value="ELONGATION FACTOR 1-GAMMA"/>
    <property type="match status" value="1"/>
</dbReference>
<dbReference type="InterPro" id="IPR010987">
    <property type="entry name" value="Glutathione-S-Trfase_C-like"/>
</dbReference>
<dbReference type="PROSITE" id="PS50040">
    <property type="entry name" value="EF1G_C"/>
    <property type="match status" value="1"/>
</dbReference>
<dbReference type="SFLD" id="SFLDS00019">
    <property type="entry name" value="Glutathione_Transferase_(cytos"/>
    <property type="match status" value="1"/>
</dbReference>
<dbReference type="Gene3D" id="3.30.70.1010">
    <property type="entry name" value="Translation elongation factor EF1B, gamma chain, conserved domain"/>
    <property type="match status" value="1"/>
</dbReference>
<dbReference type="SUPFAM" id="SSF52833">
    <property type="entry name" value="Thioredoxin-like"/>
    <property type="match status" value="1"/>
</dbReference>
<dbReference type="SUPFAM" id="SSF89942">
    <property type="entry name" value="eEF1-gamma domain"/>
    <property type="match status" value="1"/>
</dbReference>
<sequence length="418" mass="46158">MSIGKIYGQENNPRVVRSLAAAKFNGLDLELVKVQPPSDTQKPEFLAKFPVGKVPAFEGSDGFLLCESRAIVEYVSGLSDNTKLLGSDKKSHALVTQWINAVDYLVTDPLIELYLLYQGYMPYNKATDAQLWKLAHRGLKVLEDHLHKNTYLVGHNVTAADLTAASTLWFVFCKNLGPSSREQYPNLLRYYTTIINQRALGGVIPVDDKFATEDAKYTPPKKEKPAKPEAPKEAAGAAAGAAAGGAAGGAAAAATGGEEKAKNPLDALPKSSFVMNDWKVQYSNKDTRSEAIPWFHEHFDPEGWSVWRFDFKYNEELTQVFMSSNQIGGFFTRLEATRKYLMGTAGVFGKANDSVIAGVVVLRGQDWEPVLSCAPDIDSYTLTRLDLNKPEDKKFFEDMLAWEATVDGKEWADGKILK</sequence>
<dbReference type="PROSITE" id="PS50404">
    <property type="entry name" value="GST_NTER"/>
    <property type="match status" value="1"/>
</dbReference>
<evidence type="ECO:0000259" key="7">
    <source>
        <dbReference type="PROSITE" id="PS50405"/>
    </source>
</evidence>
<dbReference type="PANTHER" id="PTHR43986:SF1">
    <property type="entry name" value="ELONGATION FACTOR 1-GAMMA"/>
    <property type="match status" value="1"/>
</dbReference>
<dbReference type="FunFam" id="1.20.1050.10:FF:000006">
    <property type="entry name" value="Elongation factor 1 gamma"/>
    <property type="match status" value="1"/>
</dbReference>
<feature type="domain" description="GST C-terminal" evidence="7">
    <location>
        <begin position="88"/>
        <end position="220"/>
    </location>
</feature>
<dbReference type="InterPro" id="IPR036433">
    <property type="entry name" value="EF1B_G_C_sf"/>
</dbReference>
<evidence type="ECO:0000256" key="3">
    <source>
        <dbReference type="PROSITE-ProRule" id="PRU00519"/>
    </source>
</evidence>
<evidence type="ECO:0000256" key="2">
    <source>
        <dbReference type="ARBA" id="ARBA00022917"/>
    </source>
</evidence>
<evidence type="ECO:0000259" key="6">
    <source>
        <dbReference type="PROSITE" id="PS50404"/>
    </source>
</evidence>
<dbReference type="InterPro" id="IPR036282">
    <property type="entry name" value="Glutathione-S-Trfase_C_sf"/>
</dbReference>
<dbReference type="AlphaFoldDB" id="A0AAJ6CFN6"/>
<dbReference type="InterPro" id="IPR036249">
    <property type="entry name" value="Thioredoxin-like_sf"/>
</dbReference>
<keyword evidence="9" id="KW-1185">Reference proteome</keyword>
<evidence type="ECO:0000259" key="5">
    <source>
        <dbReference type="PROSITE" id="PS50040"/>
    </source>
</evidence>
<keyword evidence="1 3" id="KW-0251">Elongation factor</keyword>
<protein>
    <recommendedName>
        <fullName evidence="10">Elongation factor 1-gamma</fullName>
    </recommendedName>
</protein>
<dbReference type="SMART" id="SM01183">
    <property type="entry name" value="EF1G"/>
    <property type="match status" value="1"/>
</dbReference>
<evidence type="ECO:0000256" key="4">
    <source>
        <dbReference type="SAM" id="MobiDB-lite"/>
    </source>
</evidence>
<dbReference type="GO" id="GO:0005634">
    <property type="term" value="C:nucleus"/>
    <property type="evidence" value="ECO:0007669"/>
    <property type="project" value="TreeGrafter"/>
</dbReference>
<dbReference type="InterPro" id="IPR050802">
    <property type="entry name" value="EF-GSTs"/>
</dbReference>
<evidence type="ECO:0000313" key="9">
    <source>
        <dbReference type="Proteomes" id="UP001219567"/>
    </source>
</evidence>
<dbReference type="Gene3D" id="1.20.1050.10">
    <property type="match status" value="1"/>
</dbReference>
<dbReference type="GO" id="GO:0005737">
    <property type="term" value="C:cytoplasm"/>
    <property type="evidence" value="ECO:0007669"/>
    <property type="project" value="TreeGrafter"/>
</dbReference>
<dbReference type="GO" id="GO:0003746">
    <property type="term" value="F:translation elongation factor activity"/>
    <property type="evidence" value="ECO:0007669"/>
    <property type="project" value="UniProtKB-UniRule"/>
</dbReference>
<dbReference type="InterPro" id="IPR004045">
    <property type="entry name" value="Glutathione_S-Trfase_N"/>
</dbReference>
<dbReference type="InterPro" id="IPR004046">
    <property type="entry name" value="GST_C"/>
</dbReference>
<proteinExistence type="predicted"/>
<evidence type="ECO:0000256" key="1">
    <source>
        <dbReference type="ARBA" id="ARBA00022768"/>
    </source>
</evidence>
<dbReference type="SFLD" id="SFLDG00358">
    <property type="entry name" value="Main_(cytGST)"/>
    <property type="match status" value="1"/>
</dbReference>
<dbReference type="EMBL" id="CP119943">
    <property type="protein sequence ID" value="WFC97934.1"/>
    <property type="molecule type" value="Genomic_DNA"/>
</dbReference>
<dbReference type="InterPro" id="IPR040079">
    <property type="entry name" value="Glutathione_S-Trfase"/>
</dbReference>
<dbReference type="SUPFAM" id="SSF47616">
    <property type="entry name" value="GST C-terminal domain-like"/>
    <property type="match status" value="1"/>
</dbReference>
<dbReference type="FunFam" id="3.30.70.1010:FF:000001">
    <property type="entry name" value="Elongation factor 1-gamma 1"/>
    <property type="match status" value="1"/>
</dbReference>
<feature type="domain" description="EF-1-gamma C-terminal" evidence="5">
    <location>
        <begin position="261"/>
        <end position="418"/>
    </location>
</feature>
<evidence type="ECO:0008006" key="10">
    <source>
        <dbReference type="Google" id="ProtNLM"/>
    </source>
</evidence>
<dbReference type="Pfam" id="PF00647">
    <property type="entry name" value="EF1G"/>
    <property type="match status" value="1"/>
</dbReference>